<evidence type="ECO:0000313" key="5">
    <source>
        <dbReference type="Proteomes" id="UP001652621"/>
    </source>
</evidence>
<accession>T1PI04</accession>
<evidence type="ECO:0000256" key="2">
    <source>
        <dbReference type="SAM" id="SignalP"/>
    </source>
</evidence>
<keyword evidence="5" id="KW-1185">Reference proteome</keyword>
<reference evidence="6" key="3">
    <citation type="submission" date="2025-04" db="UniProtKB">
        <authorList>
            <consortium name="RefSeq"/>
        </authorList>
    </citation>
    <scope>IDENTIFICATION</scope>
    <source>
        <strain evidence="6">Aabys</strain>
    </source>
</reference>
<dbReference type="AlphaFoldDB" id="T1PI04"/>
<evidence type="ECO:0000313" key="6">
    <source>
        <dbReference type="RefSeq" id="XP_005187928.1"/>
    </source>
</evidence>
<proteinExistence type="evidence at transcript level"/>
<sequence length="163" mass="18345">MKTIIFVSLCLCLLVSTVVADKSHKHSGDSKKLLKNGGHEKKHQLKELPEHKLEHAPKSALPLKEETNHHGVVAGEQKPVREGGRKHRHGKNRKGGEHHQQQQQQQHPSGGRARKSHGKSKSNPNGPSKTHHNKHSRKQGRGKQVHQQQQQQAPQQQQPPQQQ</sequence>
<feature type="compositionally biased region" description="Basic residues" evidence="1">
    <location>
        <begin position="84"/>
        <end position="93"/>
    </location>
</feature>
<dbReference type="EnsemblMetazoa" id="MDOA002870-RA">
    <property type="protein sequence ID" value="MDOA002870-PA"/>
    <property type="gene ID" value="MDOA002870"/>
</dbReference>
<evidence type="ECO:0000256" key="1">
    <source>
        <dbReference type="SAM" id="MobiDB-lite"/>
    </source>
</evidence>
<dbReference type="VEuPathDB" id="VectorBase:MDOMA2_016997"/>
<dbReference type="OrthoDB" id="8055276at2759"/>
<feature type="compositionally biased region" description="Basic and acidic residues" evidence="1">
    <location>
        <begin position="45"/>
        <end position="69"/>
    </location>
</feature>
<dbReference type="RefSeq" id="XP_005187928.1">
    <property type="nucleotide sequence ID" value="XM_005187871.3"/>
</dbReference>
<reference evidence="3" key="1">
    <citation type="submission" date="2012-08" db="EMBL/GenBank/DDBJ databases">
        <title>Transcriptome of adult Musca domestica launches a platform for comparative house fly gene expression and characterization of differential gene expression among resistant and susceptible house flies.</title>
        <authorList>
            <person name="Liu N."/>
            <person name="Zhang L."/>
            <person name="Li M."/>
            <person name="Reid W."/>
        </authorList>
    </citation>
    <scope>NUCLEOTIDE SEQUENCE</scope>
    <source>
        <strain evidence="3">ALHF</strain>
        <tissue evidence="3">Whole body</tissue>
    </source>
</reference>
<reference evidence="4" key="2">
    <citation type="submission" date="2021-01" db="UniProtKB">
        <authorList>
            <consortium name="EnsemblMetazoa"/>
        </authorList>
    </citation>
    <scope>IDENTIFICATION</scope>
    <source>
        <strain evidence="4">Aabys</strain>
    </source>
</reference>
<dbReference type="EMBL" id="KA647513">
    <property type="protein sequence ID" value="AFP62142.1"/>
    <property type="molecule type" value="mRNA"/>
</dbReference>
<keyword evidence="2" id="KW-0732">Signal</keyword>
<feature type="region of interest" description="Disordered" evidence="1">
    <location>
        <begin position="22"/>
        <end position="163"/>
    </location>
</feature>
<feature type="compositionally biased region" description="Low complexity" evidence="1">
    <location>
        <begin position="147"/>
        <end position="163"/>
    </location>
</feature>
<feature type="chain" id="PRO_5014313782" evidence="2">
    <location>
        <begin position="21"/>
        <end position="163"/>
    </location>
</feature>
<protein>
    <submittedName>
        <fullName evidence="6">50 kDa gamma-zein</fullName>
    </submittedName>
</protein>
<evidence type="ECO:0000313" key="4">
    <source>
        <dbReference type="EnsemblMetazoa" id="MDOA002870-PA"/>
    </source>
</evidence>
<evidence type="ECO:0000313" key="3">
    <source>
        <dbReference type="EMBL" id="AFP62142.1"/>
    </source>
</evidence>
<name>T1PI04_MUSDO</name>
<dbReference type="KEGG" id="mde:101898159"/>
<gene>
    <name evidence="4" type="primary">101898159</name>
    <name evidence="6" type="synonym">LOC101898159</name>
</gene>
<feature type="signal peptide" evidence="2">
    <location>
        <begin position="1"/>
        <end position="20"/>
    </location>
</feature>
<dbReference type="GeneID" id="101898159"/>
<organism evidence="3">
    <name type="scientific">Musca domestica</name>
    <name type="common">House fly</name>
    <dbReference type="NCBI Taxonomy" id="7370"/>
    <lineage>
        <taxon>Eukaryota</taxon>
        <taxon>Metazoa</taxon>
        <taxon>Ecdysozoa</taxon>
        <taxon>Arthropoda</taxon>
        <taxon>Hexapoda</taxon>
        <taxon>Insecta</taxon>
        <taxon>Pterygota</taxon>
        <taxon>Neoptera</taxon>
        <taxon>Endopterygota</taxon>
        <taxon>Diptera</taxon>
        <taxon>Brachycera</taxon>
        <taxon>Muscomorpha</taxon>
        <taxon>Muscoidea</taxon>
        <taxon>Muscidae</taxon>
        <taxon>Musca</taxon>
    </lineage>
</organism>
<dbReference type="Proteomes" id="UP001652621">
    <property type="component" value="Unplaced"/>
</dbReference>
<feature type="compositionally biased region" description="Basic residues" evidence="1">
    <location>
        <begin position="129"/>
        <end position="144"/>
    </location>
</feature>
<dbReference type="VEuPathDB" id="VectorBase:MDOA002870"/>